<sequence length="93" mass="10738">MATITKFEDLEIWKESRRLSYIIFTFSSNQWFSKDFRFRDQIKAAAGSVMDNIAEGFERSSRLEFINFLSISKGSCGEVTTVSGKRSVIYFGR</sequence>
<dbReference type="RefSeq" id="WP_379011744.1">
    <property type="nucleotide sequence ID" value="NZ_JBHSDC010000002.1"/>
</dbReference>
<organism evidence="1 2">
    <name type="scientific">Parasediminibacterium paludis</name>
    <dbReference type="NCBI Taxonomy" id="908966"/>
    <lineage>
        <taxon>Bacteria</taxon>
        <taxon>Pseudomonadati</taxon>
        <taxon>Bacteroidota</taxon>
        <taxon>Chitinophagia</taxon>
        <taxon>Chitinophagales</taxon>
        <taxon>Chitinophagaceae</taxon>
        <taxon>Parasediminibacterium</taxon>
    </lineage>
</organism>
<dbReference type="EMBL" id="JBHSDC010000002">
    <property type="protein sequence ID" value="MFC4230527.1"/>
    <property type="molecule type" value="Genomic_DNA"/>
</dbReference>
<dbReference type="Proteomes" id="UP001595906">
    <property type="component" value="Unassembled WGS sequence"/>
</dbReference>
<dbReference type="NCBIfam" id="TIGR02436">
    <property type="entry name" value="four helix bundle protein"/>
    <property type="match status" value="1"/>
</dbReference>
<comment type="caution">
    <text evidence="1">The sequence shown here is derived from an EMBL/GenBank/DDBJ whole genome shotgun (WGS) entry which is preliminary data.</text>
</comment>
<gene>
    <name evidence="1" type="ORF">ACFOW1_01400</name>
</gene>
<dbReference type="InterPro" id="IPR012657">
    <property type="entry name" value="23S_rRNA-intervening_sequence"/>
</dbReference>
<dbReference type="InterPro" id="IPR036583">
    <property type="entry name" value="23S_rRNA_IVS_sf"/>
</dbReference>
<dbReference type="Gene3D" id="1.20.1440.60">
    <property type="entry name" value="23S rRNA-intervening sequence"/>
    <property type="match status" value="1"/>
</dbReference>
<proteinExistence type="predicted"/>
<dbReference type="PANTHER" id="PTHR38471">
    <property type="entry name" value="FOUR HELIX BUNDLE PROTEIN"/>
    <property type="match status" value="1"/>
</dbReference>
<evidence type="ECO:0000313" key="1">
    <source>
        <dbReference type="EMBL" id="MFC4230527.1"/>
    </source>
</evidence>
<reference evidence="2" key="1">
    <citation type="journal article" date="2019" name="Int. J. Syst. Evol. Microbiol.">
        <title>The Global Catalogue of Microorganisms (GCM) 10K type strain sequencing project: providing services to taxonomists for standard genome sequencing and annotation.</title>
        <authorList>
            <consortium name="The Broad Institute Genomics Platform"/>
            <consortium name="The Broad Institute Genome Sequencing Center for Infectious Disease"/>
            <person name="Wu L."/>
            <person name="Ma J."/>
        </authorList>
    </citation>
    <scope>NUCLEOTIDE SEQUENCE [LARGE SCALE GENOMIC DNA]</scope>
    <source>
        <strain evidence="2">CECT 8010</strain>
    </source>
</reference>
<protein>
    <submittedName>
        <fullName evidence="1">Four helix bundle protein</fullName>
    </submittedName>
</protein>
<keyword evidence="2" id="KW-1185">Reference proteome</keyword>
<name>A0ABV8PUE6_9BACT</name>
<dbReference type="Pfam" id="PF05635">
    <property type="entry name" value="23S_rRNA_IVP"/>
    <property type="match status" value="1"/>
</dbReference>
<dbReference type="SUPFAM" id="SSF158446">
    <property type="entry name" value="IVS-encoded protein-like"/>
    <property type="match status" value="1"/>
</dbReference>
<evidence type="ECO:0000313" key="2">
    <source>
        <dbReference type="Proteomes" id="UP001595906"/>
    </source>
</evidence>
<accession>A0ABV8PUE6</accession>
<dbReference type="PANTHER" id="PTHR38471:SF2">
    <property type="entry name" value="FOUR HELIX BUNDLE PROTEIN"/>
    <property type="match status" value="1"/>
</dbReference>